<dbReference type="EMBL" id="PDCK01000043">
    <property type="protein sequence ID" value="PRQ32480.1"/>
    <property type="molecule type" value="Genomic_DNA"/>
</dbReference>
<evidence type="ECO:0000313" key="1">
    <source>
        <dbReference type="EMBL" id="PRQ32480.1"/>
    </source>
</evidence>
<sequence>MLAIIYLVGIIFAYILTLKNSMQTLKASDWHLEGARSISYILQPSHGRRRKNKRSSSRVHCKLFCYSASIVLLRSHGTINDYCRCILMTVMTMDFQNE</sequence>
<gene>
    <name evidence="1" type="ORF">RchiOBHm_Chr5g0046831</name>
</gene>
<dbReference type="Proteomes" id="UP000238479">
    <property type="component" value="Chromosome 5"/>
</dbReference>
<comment type="caution">
    <text evidence="1">The sequence shown here is derived from an EMBL/GenBank/DDBJ whole genome shotgun (WGS) entry which is preliminary data.</text>
</comment>
<organism evidence="1 2">
    <name type="scientific">Rosa chinensis</name>
    <name type="common">China rose</name>
    <dbReference type="NCBI Taxonomy" id="74649"/>
    <lineage>
        <taxon>Eukaryota</taxon>
        <taxon>Viridiplantae</taxon>
        <taxon>Streptophyta</taxon>
        <taxon>Embryophyta</taxon>
        <taxon>Tracheophyta</taxon>
        <taxon>Spermatophyta</taxon>
        <taxon>Magnoliopsida</taxon>
        <taxon>eudicotyledons</taxon>
        <taxon>Gunneridae</taxon>
        <taxon>Pentapetalae</taxon>
        <taxon>rosids</taxon>
        <taxon>fabids</taxon>
        <taxon>Rosales</taxon>
        <taxon>Rosaceae</taxon>
        <taxon>Rosoideae</taxon>
        <taxon>Rosoideae incertae sedis</taxon>
        <taxon>Rosa</taxon>
    </lineage>
</organism>
<reference evidence="1 2" key="1">
    <citation type="journal article" date="2018" name="Nat. Genet.">
        <title>The Rosa genome provides new insights in the design of modern roses.</title>
        <authorList>
            <person name="Bendahmane M."/>
        </authorList>
    </citation>
    <scope>NUCLEOTIDE SEQUENCE [LARGE SCALE GENOMIC DNA]</scope>
    <source>
        <strain evidence="2">cv. Old Blush</strain>
    </source>
</reference>
<name>A0A2P6QE67_ROSCH</name>
<dbReference type="AlphaFoldDB" id="A0A2P6QE67"/>
<dbReference type="Gramene" id="PRQ32480">
    <property type="protein sequence ID" value="PRQ32480"/>
    <property type="gene ID" value="RchiOBHm_Chr5g0046831"/>
</dbReference>
<keyword evidence="2" id="KW-1185">Reference proteome</keyword>
<proteinExistence type="predicted"/>
<evidence type="ECO:0000313" key="2">
    <source>
        <dbReference type="Proteomes" id="UP000238479"/>
    </source>
</evidence>
<protein>
    <submittedName>
        <fullName evidence="1">Uncharacterized protein</fullName>
    </submittedName>
</protein>
<accession>A0A2P6QE67</accession>